<protein>
    <submittedName>
        <fullName evidence="1">Serine/threonine-protein kinase</fullName>
    </submittedName>
</protein>
<keyword evidence="1" id="KW-0418">Kinase</keyword>
<dbReference type="STRING" id="448.Lery_0180"/>
<keyword evidence="1" id="KW-0808">Transferase</keyword>
<dbReference type="PATRIC" id="fig|448.7.peg.186"/>
<name>A0A0W0TVX9_LEGER</name>
<accession>A0A0W0TVX9</accession>
<proteinExistence type="predicted"/>
<sequence length="460" mass="52436">MTFFDDLKKLPYPDRSNVYALLVSKLAGYAANSIPINDKIACNGLIKEVRELFFNHEQEFAVLKFILQQYLASYAEKLSVTLFSFLNEVLGHLDSKEFQNYFSNREISEKALDCRLQRLFESHLAVNLLEKPNQKVWASVNKVSQFIVSLLSKYGKDEDYTQFLTDLGPDPEDSDIPNLALAFARFKTRPSLEQVIKVLLRQDDLAQVLLIQFMFMRDAFVQFKMKTYPGSYLTYGGDFKNYLNDASEAVDPRLFFWNYTQNAPHLYTDRGRGEFHPINSTRMGICIDTDDRKIFPVRDASWMPDCICQDADLDSKYVQSLIEQGIPYVAGPSGMTSLLCGAMIFLGNLTDESQRHYYLLAIAAFITGGGLHSIHEVLTIPHVRLGLLPQYKAFGSKAGNYSSFFKLFADDALVQECINNAWDSTMNWLKNKYPGIALISNPKQEIDDLAMVKVDPCRFL</sequence>
<dbReference type="RefSeq" id="WP_058525369.1">
    <property type="nucleotide sequence ID" value="NZ_CAAAHY010000020.1"/>
</dbReference>
<dbReference type="AlphaFoldDB" id="A0A0W0TVX9"/>
<evidence type="ECO:0000313" key="2">
    <source>
        <dbReference type="Proteomes" id="UP000054773"/>
    </source>
</evidence>
<organism evidence="1 2">
    <name type="scientific">Legionella erythra</name>
    <dbReference type="NCBI Taxonomy" id="448"/>
    <lineage>
        <taxon>Bacteria</taxon>
        <taxon>Pseudomonadati</taxon>
        <taxon>Pseudomonadota</taxon>
        <taxon>Gammaproteobacteria</taxon>
        <taxon>Legionellales</taxon>
        <taxon>Legionellaceae</taxon>
        <taxon>Legionella</taxon>
    </lineage>
</organism>
<evidence type="ECO:0000313" key="1">
    <source>
        <dbReference type="EMBL" id="KTC99826.1"/>
    </source>
</evidence>
<reference evidence="1 2" key="1">
    <citation type="submission" date="2015-11" db="EMBL/GenBank/DDBJ databases">
        <title>Genomic analysis of 38 Legionella species identifies large and diverse effector repertoires.</title>
        <authorList>
            <person name="Burstein D."/>
            <person name="Amaro F."/>
            <person name="Zusman T."/>
            <person name="Lifshitz Z."/>
            <person name="Cohen O."/>
            <person name="Gilbert J.A."/>
            <person name="Pupko T."/>
            <person name="Shuman H.A."/>
            <person name="Segal G."/>
        </authorList>
    </citation>
    <scope>NUCLEOTIDE SEQUENCE [LARGE SCALE GENOMIC DNA]</scope>
    <source>
        <strain evidence="1 2">SE-32A-C8</strain>
    </source>
</reference>
<dbReference type="GO" id="GO:0016301">
    <property type="term" value="F:kinase activity"/>
    <property type="evidence" value="ECO:0007669"/>
    <property type="project" value="UniProtKB-KW"/>
</dbReference>
<dbReference type="Proteomes" id="UP000054773">
    <property type="component" value="Unassembled WGS sequence"/>
</dbReference>
<dbReference type="EMBL" id="LNYA01000002">
    <property type="protein sequence ID" value="KTC99826.1"/>
    <property type="molecule type" value="Genomic_DNA"/>
</dbReference>
<keyword evidence="2" id="KW-1185">Reference proteome</keyword>
<gene>
    <name evidence="1" type="ORF">Lery_0180</name>
</gene>
<comment type="caution">
    <text evidence="1">The sequence shown here is derived from an EMBL/GenBank/DDBJ whole genome shotgun (WGS) entry which is preliminary data.</text>
</comment>